<accession>A0A0N4TB60</accession>
<dbReference type="WBParaSite" id="BPAG_0000544701-mRNA-1">
    <property type="protein sequence ID" value="BPAG_0000544701-mRNA-1"/>
    <property type="gene ID" value="BPAG_0000544701"/>
</dbReference>
<keyword evidence="1" id="KW-0472">Membrane</keyword>
<keyword evidence="3" id="KW-1185">Reference proteome</keyword>
<proteinExistence type="predicted"/>
<organism evidence="4">
    <name type="scientific">Brugia pahangi</name>
    <name type="common">Filarial nematode worm</name>
    <dbReference type="NCBI Taxonomy" id="6280"/>
    <lineage>
        <taxon>Eukaryota</taxon>
        <taxon>Metazoa</taxon>
        <taxon>Ecdysozoa</taxon>
        <taxon>Nematoda</taxon>
        <taxon>Chromadorea</taxon>
        <taxon>Rhabditida</taxon>
        <taxon>Spirurina</taxon>
        <taxon>Spiruromorpha</taxon>
        <taxon>Filarioidea</taxon>
        <taxon>Onchocercidae</taxon>
        <taxon>Brugia</taxon>
    </lineage>
</organism>
<gene>
    <name evidence="2" type="ORF">BPAG_LOCUS5411</name>
</gene>
<dbReference type="EMBL" id="UZAD01003753">
    <property type="protein sequence ID" value="VDN86597.1"/>
    <property type="molecule type" value="Genomic_DNA"/>
</dbReference>
<keyword evidence="1" id="KW-1133">Transmembrane helix</keyword>
<reference evidence="2 3" key="2">
    <citation type="submission" date="2018-11" db="EMBL/GenBank/DDBJ databases">
        <authorList>
            <consortium name="Pathogen Informatics"/>
        </authorList>
    </citation>
    <scope>NUCLEOTIDE SEQUENCE [LARGE SCALE GENOMIC DNA]</scope>
</reference>
<evidence type="ECO:0000313" key="4">
    <source>
        <dbReference type="WBParaSite" id="BPAG_0000544701-mRNA-1"/>
    </source>
</evidence>
<evidence type="ECO:0000256" key="1">
    <source>
        <dbReference type="SAM" id="Phobius"/>
    </source>
</evidence>
<sequence length="165" mass="19615">GRLNVDEALRHPWLSEACLENAPITSECLREFKYKHKWLERRVFVQQTPSDQLMSVVQVPNVNLIGTNLPQRMQGLASSEPYDIYDYLRIKDRISPYDIVINENAPKRHLQLQEKDDALSSNRKILKQKPLQISSEFFDDSVENFFFLFLFLFCFLQYLIFYNKF</sequence>
<reference evidence="4" key="1">
    <citation type="submission" date="2017-02" db="UniProtKB">
        <authorList>
            <consortium name="WormBaseParasite"/>
        </authorList>
    </citation>
    <scope>IDENTIFICATION</scope>
</reference>
<keyword evidence="1" id="KW-0812">Transmembrane</keyword>
<dbReference type="STRING" id="6280.A0A0N4TB60"/>
<dbReference type="AlphaFoldDB" id="A0A0N4TB60"/>
<dbReference type="Proteomes" id="UP000278627">
    <property type="component" value="Unassembled WGS sequence"/>
</dbReference>
<evidence type="ECO:0000313" key="2">
    <source>
        <dbReference type="EMBL" id="VDN86597.1"/>
    </source>
</evidence>
<feature type="transmembrane region" description="Helical" evidence="1">
    <location>
        <begin position="145"/>
        <end position="162"/>
    </location>
</feature>
<name>A0A0N4TB60_BRUPA</name>
<protein>
    <submittedName>
        <fullName evidence="4">Protein kinase domain-containing protein</fullName>
    </submittedName>
</protein>
<evidence type="ECO:0000313" key="3">
    <source>
        <dbReference type="Proteomes" id="UP000278627"/>
    </source>
</evidence>